<dbReference type="InterPro" id="IPR001647">
    <property type="entry name" value="HTH_TetR"/>
</dbReference>
<dbReference type="PANTHER" id="PTHR30055">
    <property type="entry name" value="HTH-TYPE TRANSCRIPTIONAL REGULATOR RUTR"/>
    <property type="match status" value="1"/>
</dbReference>
<dbReference type="AlphaFoldDB" id="A0A231GVP3"/>
<dbReference type="InterPro" id="IPR040611">
    <property type="entry name" value="AlkX_C"/>
</dbReference>
<dbReference type="InterPro" id="IPR050109">
    <property type="entry name" value="HTH-type_TetR-like_transc_reg"/>
</dbReference>
<dbReference type="EMBL" id="NGAF01000029">
    <property type="protein sequence ID" value="OXR40635.1"/>
    <property type="molecule type" value="Genomic_DNA"/>
</dbReference>
<name>A0A231GVP3_9NOCA</name>
<evidence type="ECO:0000256" key="2">
    <source>
        <dbReference type="PROSITE-ProRule" id="PRU00335"/>
    </source>
</evidence>
<dbReference type="PANTHER" id="PTHR30055:SF153">
    <property type="entry name" value="HTH-TYPE TRANSCRIPTIONAL REPRESSOR RV3405C"/>
    <property type="match status" value="1"/>
</dbReference>
<dbReference type="Gene3D" id="1.10.357.10">
    <property type="entry name" value="Tetracycline Repressor, domain 2"/>
    <property type="match status" value="1"/>
</dbReference>
<evidence type="ECO:0000256" key="1">
    <source>
        <dbReference type="ARBA" id="ARBA00023125"/>
    </source>
</evidence>
<comment type="caution">
    <text evidence="4">The sequence shown here is derived from an EMBL/GenBank/DDBJ whole genome shotgun (WGS) entry which is preliminary data.</text>
</comment>
<keyword evidence="1 2" id="KW-0238">DNA-binding</keyword>
<dbReference type="GO" id="GO:0003700">
    <property type="term" value="F:DNA-binding transcription factor activity"/>
    <property type="evidence" value="ECO:0007669"/>
    <property type="project" value="TreeGrafter"/>
</dbReference>
<gene>
    <name evidence="4" type="ORF">B7C42_07320</name>
</gene>
<dbReference type="Pfam" id="PF00440">
    <property type="entry name" value="TetR_N"/>
    <property type="match status" value="1"/>
</dbReference>
<organism evidence="4 5">
    <name type="scientific">Nocardia cerradoensis</name>
    <dbReference type="NCBI Taxonomy" id="85688"/>
    <lineage>
        <taxon>Bacteria</taxon>
        <taxon>Bacillati</taxon>
        <taxon>Actinomycetota</taxon>
        <taxon>Actinomycetes</taxon>
        <taxon>Mycobacteriales</taxon>
        <taxon>Nocardiaceae</taxon>
        <taxon>Nocardia</taxon>
    </lineage>
</organism>
<feature type="domain" description="HTH tetR-type" evidence="3">
    <location>
        <begin position="20"/>
        <end position="80"/>
    </location>
</feature>
<dbReference type="Pfam" id="PF18556">
    <property type="entry name" value="TetR_C_35"/>
    <property type="match status" value="1"/>
</dbReference>
<dbReference type="RefSeq" id="WP_064901987.1">
    <property type="nucleotide sequence ID" value="NZ_NGAF01000029.1"/>
</dbReference>
<accession>A0A231GVP3</accession>
<dbReference type="InterPro" id="IPR009057">
    <property type="entry name" value="Homeodomain-like_sf"/>
</dbReference>
<dbReference type="PROSITE" id="PS50977">
    <property type="entry name" value="HTH_TETR_2"/>
    <property type="match status" value="1"/>
</dbReference>
<protein>
    <recommendedName>
        <fullName evidence="3">HTH tetR-type domain-containing protein</fullName>
    </recommendedName>
</protein>
<evidence type="ECO:0000313" key="4">
    <source>
        <dbReference type="EMBL" id="OXR40635.1"/>
    </source>
</evidence>
<evidence type="ECO:0000259" key="3">
    <source>
        <dbReference type="PROSITE" id="PS50977"/>
    </source>
</evidence>
<dbReference type="GO" id="GO:0000976">
    <property type="term" value="F:transcription cis-regulatory region binding"/>
    <property type="evidence" value="ECO:0007669"/>
    <property type="project" value="TreeGrafter"/>
</dbReference>
<evidence type="ECO:0000313" key="5">
    <source>
        <dbReference type="Proteomes" id="UP000215506"/>
    </source>
</evidence>
<proteinExistence type="predicted"/>
<keyword evidence="5" id="KW-1185">Reference proteome</keyword>
<feature type="DNA-binding region" description="H-T-H motif" evidence="2">
    <location>
        <begin position="43"/>
        <end position="62"/>
    </location>
</feature>
<dbReference type="SUPFAM" id="SSF46689">
    <property type="entry name" value="Homeodomain-like"/>
    <property type="match status" value="1"/>
</dbReference>
<sequence length="211" mass="23611">MNYASLLVKAVALIRTPAPTGTPERILDAALRQFEVVGISRTTVEDITRRARLARVTLYRHFSSKDQIVEAVILRELGRFLGELEREVSGQATLEDKIVEGFVFTLAAVRGHALLNRLLETEPESLLPFLTVDAGGLIEIASSFLTDQLARELVDVRPNRELHAVSELTVRVILSFILTPSAHIPLDTADDARRFARRHLLPRLRDDTTQL</sequence>
<dbReference type="PRINTS" id="PR00455">
    <property type="entry name" value="HTHTETR"/>
</dbReference>
<reference evidence="4 5" key="1">
    <citation type="submission" date="2017-07" db="EMBL/GenBank/DDBJ databases">
        <title>First draft Genome Sequence of Nocardia cerradoensis isolated from human infection.</title>
        <authorList>
            <person name="Carrasco G."/>
        </authorList>
    </citation>
    <scope>NUCLEOTIDE SEQUENCE [LARGE SCALE GENOMIC DNA]</scope>
    <source>
        <strain evidence="4 5">CNM20130759</strain>
    </source>
</reference>
<dbReference type="Proteomes" id="UP000215506">
    <property type="component" value="Unassembled WGS sequence"/>
</dbReference>